<dbReference type="Gene3D" id="3.30.428.10">
    <property type="entry name" value="HIT-like"/>
    <property type="match status" value="1"/>
</dbReference>
<organism evidence="5 6">
    <name type="scientific">Galbitalea soli</name>
    <dbReference type="NCBI Taxonomy" id="1268042"/>
    <lineage>
        <taxon>Bacteria</taxon>
        <taxon>Bacillati</taxon>
        <taxon>Actinomycetota</taxon>
        <taxon>Actinomycetes</taxon>
        <taxon>Micrococcales</taxon>
        <taxon>Microbacteriaceae</taxon>
        <taxon>Galbitalea</taxon>
    </lineage>
</organism>
<comment type="caution">
    <text evidence="5">The sequence shown here is derived from an EMBL/GenBank/DDBJ whole genome shotgun (WGS) entry which is preliminary data.</text>
</comment>
<evidence type="ECO:0000256" key="1">
    <source>
        <dbReference type="PIRSR" id="PIRSR601310-1"/>
    </source>
</evidence>
<dbReference type="SUPFAM" id="SSF54197">
    <property type="entry name" value="HIT-like"/>
    <property type="match status" value="1"/>
</dbReference>
<reference evidence="5 6" key="1">
    <citation type="journal article" date="2014" name="Int. J. Syst. Evol. Microbiol.">
        <title>Description of Galbitalea soli gen. nov., sp. nov., and Frondihabitans sucicola sp. nov.</title>
        <authorList>
            <person name="Kim S.J."/>
            <person name="Lim J.M."/>
            <person name="Ahn J.H."/>
            <person name="Weon H.Y."/>
            <person name="Hamada M."/>
            <person name="Suzuki K."/>
            <person name="Ahn T.Y."/>
            <person name="Kwon S.W."/>
        </authorList>
    </citation>
    <scope>NUCLEOTIDE SEQUENCE [LARGE SCALE GENOMIC DNA]</scope>
    <source>
        <strain evidence="5 6">NBRC 108727</strain>
    </source>
</reference>
<protein>
    <submittedName>
        <fullName evidence="5">HIT domain-containing protein</fullName>
    </submittedName>
</protein>
<dbReference type="RefSeq" id="WP_163471484.1">
    <property type="nucleotide sequence ID" value="NZ_JAAGWZ010000001.1"/>
</dbReference>
<evidence type="ECO:0000259" key="4">
    <source>
        <dbReference type="PROSITE" id="PS51084"/>
    </source>
</evidence>
<dbReference type="PRINTS" id="PR00332">
    <property type="entry name" value="HISTRIAD"/>
</dbReference>
<proteinExistence type="predicted"/>
<evidence type="ECO:0000313" key="6">
    <source>
        <dbReference type="Proteomes" id="UP000479756"/>
    </source>
</evidence>
<feature type="short sequence motif" description="Histidine triad motif" evidence="2 3">
    <location>
        <begin position="100"/>
        <end position="104"/>
    </location>
</feature>
<evidence type="ECO:0000256" key="2">
    <source>
        <dbReference type="PIRSR" id="PIRSR601310-3"/>
    </source>
</evidence>
<feature type="domain" description="HIT" evidence="4">
    <location>
        <begin position="8"/>
        <end position="115"/>
    </location>
</feature>
<name>A0A7C9PKM7_9MICO</name>
<dbReference type="InterPro" id="IPR011146">
    <property type="entry name" value="HIT-like"/>
</dbReference>
<dbReference type="InterPro" id="IPR036265">
    <property type="entry name" value="HIT-like_sf"/>
</dbReference>
<dbReference type="PROSITE" id="PS51084">
    <property type="entry name" value="HIT_2"/>
    <property type="match status" value="1"/>
</dbReference>
<dbReference type="AlphaFoldDB" id="A0A7C9PKM7"/>
<feature type="active site" description="Tele-AMP-histidine intermediate" evidence="1">
    <location>
        <position position="102"/>
    </location>
</feature>
<dbReference type="PANTHER" id="PTHR23089">
    <property type="entry name" value="HISTIDINE TRIAD HIT PROTEIN"/>
    <property type="match status" value="1"/>
</dbReference>
<dbReference type="Proteomes" id="UP000479756">
    <property type="component" value="Unassembled WGS sequence"/>
</dbReference>
<sequence>MSTTEPTLFERIAAREIPARIVFENERVIAFHDIAPQAPLHLLVTPKSGAYATVAELAAADPALLAEVVIIADGLASEFSNGEYRLVFNSGASAGQTVFHVHAHLLSGGLDEGSLGS</sequence>
<keyword evidence="6" id="KW-1185">Reference proteome</keyword>
<dbReference type="InterPro" id="IPR001310">
    <property type="entry name" value="Histidine_triad_HIT"/>
</dbReference>
<accession>A0A7C9PKM7</accession>
<dbReference type="GO" id="GO:0003824">
    <property type="term" value="F:catalytic activity"/>
    <property type="evidence" value="ECO:0007669"/>
    <property type="project" value="InterPro"/>
</dbReference>
<gene>
    <name evidence="5" type="ORF">G3T37_00560</name>
</gene>
<evidence type="ECO:0000313" key="5">
    <source>
        <dbReference type="EMBL" id="NEM89845.1"/>
    </source>
</evidence>
<evidence type="ECO:0000256" key="3">
    <source>
        <dbReference type="PROSITE-ProRule" id="PRU00464"/>
    </source>
</evidence>
<dbReference type="EMBL" id="JAAGWZ010000001">
    <property type="protein sequence ID" value="NEM89845.1"/>
    <property type="molecule type" value="Genomic_DNA"/>
</dbReference>
<dbReference type="Pfam" id="PF01230">
    <property type="entry name" value="HIT"/>
    <property type="match status" value="1"/>
</dbReference>